<dbReference type="Proteomes" id="UP000324222">
    <property type="component" value="Unassembled WGS sequence"/>
</dbReference>
<protein>
    <submittedName>
        <fullName evidence="2">Uncharacterized protein</fullName>
    </submittedName>
</protein>
<keyword evidence="3" id="KW-1185">Reference proteome</keyword>
<evidence type="ECO:0000256" key="1">
    <source>
        <dbReference type="SAM" id="MobiDB-lite"/>
    </source>
</evidence>
<comment type="caution">
    <text evidence="2">The sequence shown here is derived from an EMBL/GenBank/DDBJ whole genome shotgun (WGS) entry which is preliminary data.</text>
</comment>
<evidence type="ECO:0000313" key="3">
    <source>
        <dbReference type="Proteomes" id="UP000324222"/>
    </source>
</evidence>
<feature type="region of interest" description="Disordered" evidence="1">
    <location>
        <begin position="1"/>
        <end position="22"/>
    </location>
</feature>
<proteinExistence type="predicted"/>
<accession>A0A5B7FZJ3</accession>
<gene>
    <name evidence="2" type="ORF">E2C01_045922</name>
</gene>
<evidence type="ECO:0000313" key="2">
    <source>
        <dbReference type="EMBL" id="MPC52062.1"/>
    </source>
</evidence>
<reference evidence="2 3" key="1">
    <citation type="submission" date="2019-05" db="EMBL/GenBank/DDBJ databases">
        <title>Another draft genome of Portunus trituberculatus and its Hox gene families provides insights of decapod evolution.</title>
        <authorList>
            <person name="Jeong J.-H."/>
            <person name="Song I."/>
            <person name="Kim S."/>
            <person name="Choi T."/>
            <person name="Kim D."/>
            <person name="Ryu S."/>
            <person name="Kim W."/>
        </authorList>
    </citation>
    <scope>NUCLEOTIDE SEQUENCE [LARGE SCALE GENOMIC DNA]</scope>
    <source>
        <tissue evidence="2">Muscle</tissue>
    </source>
</reference>
<sequence>MSVRDNLSDSQESMLEKQHRRSTPREIGIGDVVFHRVHDRHSKLDPLFNGSHRVMELMHDHKVKILELKTGKEGIVHRDHLKRVDLGFDTDTTTPLTLPRQGSVSIDSWPVSPPPLQFPITFGLAQHSSAGSGQPITEVMTQRLLRSGRLTFTSSHSHSLTVHASVRTYHHIYHQQGKAWVLGYLCCVCFFNRCINFLVCFCLPSS</sequence>
<dbReference type="AlphaFoldDB" id="A0A5B7FZJ3"/>
<dbReference type="EMBL" id="VSRR010010601">
    <property type="protein sequence ID" value="MPC52062.1"/>
    <property type="molecule type" value="Genomic_DNA"/>
</dbReference>
<organism evidence="2 3">
    <name type="scientific">Portunus trituberculatus</name>
    <name type="common">Swimming crab</name>
    <name type="synonym">Neptunus trituberculatus</name>
    <dbReference type="NCBI Taxonomy" id="210409"/>
    <lineage>
        <taxon>Eukaryota</taxon>
        <taxon>Metazoa</taxon>
        <taxon>Ecdysozoa</taxon>
        <taxon>Arthropoda</taxon>
        <taxon>Crustacea</taxon>
        <taxon>Multicrustacea</taxon>
        <taxon>Malacostraca</taxon>
        <taxon>Eumalacostraca</taxon>
        <taxon>Eucarida</taxon>
        <taxon>Decapoda</taxon>
        <taxon>Pleocyemata</taxon>
        <taxon>Brachyura</taxon>
        <taxon>Eubrachyura</taxon>
        <taxon>Portunoidea</taxon>
        <taxon>Portunidae</taxon>
        <taxon>Portuninae</taxon>
        <taxon>Portunus</taxon>
    </lineage>
</organism>
<name>A0A5B7FZJ3_PORTR</name>